<name>A0A9W8N034_9AGAR</name>
<keyword evidence="1" id="KW-1133">Transmembrane helix</keyword>
<proteinExistence type="predicted"/>
<feature type="transmembrane region" description="Helical" evidence="1">
    <location>
        <begin position="308"/>
        <end position="329"/>
    </location>
</feature>
<reference evidence="2" key="1">
    <citation type="submission" date="2022-07" db="EMBL/GenBank/DDBJ databases">
        <title>Genome Sequence of Agrocybe chaxingu.</title>
        <authorList>
            <person name="Buettner E."/>
        </authorList>
    </citation>
    <scope>NUCLEOTIDE SEQUENCE</scope>
    <source>
        <strain evidence="2">MP-N11</strain>
    </source>
</reference>
<organism evidence="2 3">
    <name type="scientific">Agrocybe chaxingu</name>
    <dbReference type="NCBI Taxonomy" id="84603"/>
    <lineage>
        <taxon>Eukaryota</taxon>
        <taxon>Fungi</taxon>
        <taxon>Dikarya</taxon>
        <taxon>Basidiomycota</taxon>
        <taxon>Agaricomycotina</taxon>
        <taxon>Agaricomycetes</taxon>
        <taxon>Agaricomycetidae</taxon>
        <taxon>Agaricales</taxon>
        <taxon>Agaricineae</taxon>
        <taxon>Strophariaceae</taxon>
        <taxon>Agrocybe</taxon>
    </lineage>
</organism>
<feature type="transmembrane region" description="Helical" evidence="1">
    <location>
        <begin position="6"/>
        <end position="23"/>
    </location>
</feature>
<keyword evidence="3" id="KW-1185">Reference proteome</keyword>
<dbReference type="OrthoDB" id="72269at2759"/>
<evidence type="ECO:0000313" key="2">
    <source>
        <dbReference type="EMBL" id="KAJ3515970.1"/>
    </source>
</evidence>
<keyword evidence="1" id="KW-0812">Transmembrane</keyword>
<evidence type="ECO:0000256" key="1">
    <source>
        <dbReference type="SAM" id="Phobius"/>
    </source>
</evidence>
<dbReference type="EMBL" id="JANKHO010000073">
    <property type="protein sequence ID" value="KAJ3515970.1"/>
    <property type="molecule type" value="Genomic_DNA"/>
</dbReference>
<comment type="caution">
    <text evidence="2">The sequence shown here is derived from an EMBL/GenBank/DDBJ whole genome shotgun (WGS) entry which is preliminary data.</text>
</comment>
<feature type="transmembrane region" description="Helical" evidence="1">
    <location>
        <begin position="85"/>
        <end position="104"/>
    </location>
</feature>
<feature type="transmembrane region" description="Helical" evidence="1">
    <location>
        <begin position="163"/>
        <end position="183"/>
    </location>
</feature>
<protein>
    <submittedName>
        <fullName evidence="2">Uncharacterized protein</fullName>
    </submittedName>
</protein>
<accession>A0A9W8N034</accession>
<gene>
    <name evidence="2" type="ORF">NLJ89_g1424</name>
</gene>
<feature type="transmembrane region" description="Helical" evidence="1">
    <location>
        <begin position="189"/>
        <end position="206"/>
    </location>
</feature>
<dbReference type="Proteomes" id="UP001148786">
    <property type="component" value="Unassembled WGS sequence"/>
</dbReference>
<keyword evidence="1" id="KW-0472">Membrane</keyword>
<evidence type="ECO:0000313" key="3">
    <source>
        <dbReference type="Proteomes" id="UP001148786"/>
    </source>
</evidence>
<dbReference type="AlphaFoldDB" id="A0A9W8N034"/>
<feature type="transmembrane region" description="Helical" evidence="1">
    <location>
        <begin position="277"/>
        <end position="296"/>
    </location>
</feature>
<feature type="transmembrane region" description="Helical" evidence="1">
    <location>
        <begin position="116"/>
        <end position="142"/>
    </location>
</feature>
<sequence>MTGYVVPFVAFPALTALAFNVMFGRLKSAGLRDGLAGHCLPGFVPSATSFPYAYPPPYTGVSLLDRILCPLIRFFQILMGSEESLSYLTYGIGIGAPLVLLPAVEACRTGQSLFLAFPVIWGIFTQVATVGAVFPLYWLTVIMTGGVKKTRTYPSSSFKQAEAEAIVFGITIGAAIPSVAMLMTDDPSIIALWQPYPAYVSIAQFLHLQFRPTSKYSHSGFRTMQVLYLGCLLVSSSVHISTIWPLLGNIGQAKAFLIPSLSPLDHAADMHVHVLEFLKWDILIAYSATALALLWFAQSAMQLVGILVWYMIGIPLFGFGATVMGVAIWKDDLFG</sequence>
<feature type="transmembrane region" description="Helical" evidence="1">
    <location>
        <begin position="226"/>
        <end position="247"/>
    </location>
</feature>